<dbReference type="Pfam" id="PF07679">
    <property type="entry name" value="I-set"/>
    <property type="match status" value="3"/>
</dbReference>
<feature type="domain" description="Fibronectin type-III" evidence="13">
    <location>
        <begin position="1476"/>
        <end position="1574"/>
    </location>
</feature>
<dbReference type="FunFam" id="2.60.40.10:FF:001035">
    <property type="entry name" value="Down syndrome cell adhesion molecule-like protein Dscam2"/>
    <property type="match status" value="1"/>
</dbReference>
<dbReference type="Pfam" id="PF00041">
    <property type="entry name" value="fn3"/>
    <property type="match status" value="5"/>
</dbReference>
<feature type="domain" description="Ig-like" evidence="12">
    <location>
        <begin position="686"/>
        <end position="780"/>
    </location>
</feature>
<dbReference type="InterPro" id="IPR056754">
    <property type="entry name" value="DSCAM/DSCAML_C"/>
</dbReference>
<dbReference type="CDD" id="cd00096">
    <property type="entry name" value="Ig"/>
    <property type="match status" value="2"/>
</dbReference>
<evidence type="ECO:0000256" key="8">
    <source>
        <dbReference type="ARBA" id="ARBA00023157"/>
    </source>
</evidence>
<dbReference type="FunFam" id="2.60.40.10:FF:000017">
    <property type="entry name" value="Down syndrome cell adhesion molecule b"/>
    <property type="match status" value="1"/>
</dbReference>
<dbReference type="FunFam" id="2.60.40.10:FF:000104">
    <property type="entry name" value="Down syndrome cell adhesion molecule b"/>
    <property type="match status" value="1"/>
</dbReference>
<evidence type="ECO:0000256" key="5">
    <source>
        <dbReference type="ARBA" id="ARBA00022889"/>
    </source>
</evidence>
<feature type="transmembrane region" description="Helical" evidence="11">
    <location>
        <begin position="1980"/>
        <end position="2000"/>
    </location>
</feature>
<dbReference type="InterPro" id="IPR007110">
    <property type="entry name" value="Ig-like_dom"/>
</dbReference>
<dbReference type="PANTHER" id="PTHR44170:SF56">
    <property type="entry name" value="FIBRONECTIN TYPE-III DOMAIN-CONTAINING PROTEIN"/>
    <property type="match status" value="1"/>
</dbReference>
<feature type="domain" description="Fibronectin type-III" evidence="13">
    <location>
        <begin position="1860"/>
        <end position="1956"/>
    </location>
</feature>
<feature type="domain" description="Ig-like" evidence="12">
    <location>
        <begin position="595"/>
        <end position="681"/>
    </location>
</feature>
<dbReference type="PROSITE" id="PS50853">
    <property type="entry name" value="FN3"/>
    <property type="match status" value="6"/>
</dbReference>
<dbReference type="SMART" id="SM00060">
    <property type="entry name" value="FN3"/>
    <property type="match status" value="6"/>
</dbReference>
<feature type="domain" description="Ig-like" evidence="12">
    <location>
        <begin position="1670"/>
        <end position="1762"/>
    </location>
</feature>
<feature type="domain" description="Ig-like" evidence="12">
    <location>
        <begin position="785"/>
        <end position="871"/>
    </location>
</feature>
<dbReference type="FunFam" id="2.60.40.10:FF:000333">
    <property type="entry name" value="Down syndrome cell adhesion molecule"/>
    <property type="match status" value="2"/>
</dbReference>
<dbReference type="SUPFAM" id="SSF49265">
    <property type="entry name" value="Fibronectin type III"/>
    <property type="match status" value="3"/>
</dbReference>
<protein>
    <submittedName>
        <fullName evidence="14">Down syndrome cell adhesion molecule-like protein Dscam2 isoform X1</fullName>
    </submittedName>
</protein>
<dbReference type="FunFam" id="2.60.40.10:FF:000093">
    <property type="entry name" value="Down syndrome cell adhesion molecule, isoform B"/>
    <property type="match status" value="1"/>
</dbReference>
<evidence type="ECO:0000256" key="6">
    <source>
        <dbReference type="ARBA" id="ARBA00022989"/>
    </source>
</evidence>
<evidence type="ECO:0000256" key="4">
    <source>
        <dbReference type="ARBA" id="ARBA00022737"/>
    </source>
</evidence>
<feature type="domain" description="Ig-like" evidence="12">
    <location>
        <begin position="1071"/>
        <end position="1167"/>
    </location>
</feature>
<feature type="region of interest" description="Disordered" evidence="10">
    <location>
        <begin position="2129"/>
        <end position="2185"/>
    </location>
</feature>
<dbReference type="CDD" id="cd20954">
    <property type="entry name" value="IgI_7_Dscam"/>
    <property type="match status" value="1"/>
</dbReference>
<dbReference type="CDD" id="cd20956">
    <property type="entry name" value="IgI_4_Dscam"/>
    <property type="match status" value="1"/>
</dbReference>
<evidence type="ECO:0000256" key="9">
    <source>
        <dbReference type="ARBA" id="ARBA00023319"/>
    </source>
</evidence>
<dbReference type="SUPFAM" id="SSF48726">
    <property type="entry name" value="Immunoglobulin"/>
    <property type="match status" value="9"/>
</dbReference>
<organism evidence="14 15">
    <name type="scientific">Vespula squamosa</name>
    <name type="common">Southern yellow jacket</name>
    <name type="synonym">Wasp</name>
    <dbReference type="NCBI Taxonomy" id="30214"/>
    <lineage>
        <taxon>Eukaryota</taxon>
        <taxon>Metazoa</taxon>
        <taxon>Ecdysozoa</taxon>
        <taxon>Arthropoda</taxon>
        <taxon>Hexapoda</taxon>
        <taxon>Insecta</taxon>
        <taxon>Pterygota</taxon>
        <taxon>Neoptera</taxon>
        <taxon>Endopterygota</taxon>
        <taxon>Hymenoptera</taxon>
        <taxon>Apocrita</taxon>
        <taxon>Aculeata</taxon>
        <taxon>Vespoidea</taxon>
        <taxon>Vespidae</taxon>
        <taxon>Vespinae</taxon>
        <taxon>Vespula</taxon>
    </lineage>
</organism>
<dbReference type="FunFam" id="2.60.40.10:FF:000028">
    <property type="entry name" value="Neuronal cell adhesion molecule"/>
    <property type="match status" value="1"/>
</dbReference>
<dbReference type="GO" id="GO:0048812">
    <property type="term" value="P:neuron projection morphogenesis"/>
    <property type="evidence" value="ECO:0007669"/>
    <property type="project" value="UniProtKB-ARBA"/>
</dbReference>
<dbReference type="GO" id="GO:0005886">
    <property type="term" value="C:plasma membrane"/>
    <property type="evidence" value="ECO:0007669"/>
    <property type="project" value="UniProtKB-SubCell"/>
</dbReference>
<dbReference type="Pfam" id="PF13927">
    <property type="entry name" value="Ig_3"/>
    <property type="match status" value="6"/>
</dbReference>
<feature type="compositionally biased region" description="Basic residues" evidence="10">
    <location>
        <begin position="2216"/>
        <end position="2225"/>
    </location>
</feature>
<evidence type="ECO:0000259" key="13">
    <source>
        <dbReference type="PROSITE" id="PS50853"/>
    </source>
</evidence>
<sequence length="2305" mass="251535">MTLEEVAREIALFADSYAGHMTLAEVAREIALFADSYAGHMTLEEVAREIALFADSYAGHMTLEEVAREIALLADSYAGHMTLEEVAREIALFADSYAGHMTFEEVAREIALFADSYAGHMTLEEVAREIALFADSYAGHMTLEEVAREIALFADSYAGHMTFEEVAREIALFADSYAGHMTLEEVAREIALLADSYAGHMTLEEVAREIALFADSYAGHMTLEEVAREIALFADSYAGHMTFEEVAREIALFADSYAGHMTLEEVAREIALLADSYAGHMTLEEVAREIALLADSYAGHMTLEEVAREIALFADSYAGHMTLEEVAREIALFADSYAGHMTFEEVAREITLFAEVQAIGFSEFSSRKSGFLRGSHDIGRGGTSNCIDLWRVVAQAYKVDVEVIGGASRGCTAILRCVVPSFVKDLVRVVSWLQEPSFYIYPSLQGDGKFHLLPTGELLVHSLEFSDQIHGYRCQTMHRLTRQVVVSSVANIRIADHRGVMPPVMLENSGVVHVAQDESTSLVCVAQACPPPEYRWYAQTGAEPMLVLSGPRTRLLGSMLAIEAVTLEDSGIYRCSASNPGGEASAEIRLIVTAPLHVEVTPPLLSVHLGGNAEFTCEVGTHPQAGPHFITWYKDGRQLPGTGRQSELLRLNGIGREDRGMYQCIVRRSEGDTAQASAELQLGDAPPVLLYSFIEQTLQPGPAVSLKCSAAGNPTPQVTWALDGFPLPTNGRFVIGQYVTVHGDVISHVNISHVMVEDGGEYSCTAENRAGKVTHAARLNVYGLPYIRLIPKVTAVAGEKLRLKCPVAGYPIEEIKWERANRELPDDLRQKVLPDGTLVIISVQKKIDAGVYTCWARNKQGHSARRSGDVAVIVPPKISPFTADRDLHLGERTTLTCSVTRGDLPLSISWLKDGRSMGPSERVTVTNVDQYNSILMIESLSPDHNGNYSCVARNLAAEVSHTQRLVVHVPPIIEPFTFQEGLSEGMRTRTVCGVAAGDPPLTISWLKDGQSPFSLLPNLASVANISQLDSYSSLLSITNLAAEHSGDYTCVAANPAAEVRYTAKLQVKVPPRWIVEPTDSISVERNRHVALHCQAQGVPTPVIVWKKATGSKSGEYEELRERAYTKILSNGTLLLQHVKEDREGFYLCQASNGIGSGIGKVVQLKVNSSPYFAAPSRLVTIKKGDTATLHCEVHGDKPVTVKWLKSGKIELNPSTNYRVTVNQEATPDGVIAQMQISSAEASDSGAYFCQASNLYGRDQQLVQLLVQEPPQPPNTLETAMVASRSINVKWQHKSQDTSEVTKYILQYKEGEGGMWQQQEFVGPPLPYAALIDDLKPATIYTIRVIAEGPAGRSAPSKELLVRTEPQRPAGPPVNLAARALSSSEILITWSPPLPELRHGDIQGFNVGYRETSSGNPSYNFTSVSGDGEEGGGELRLTGLRPYTRYSLVVQAYNQVGSGPLSEPLLTQTLEDVPSKPPEDVRCAALTSQSLQVSWQPPPNTHSNGIIQGYKLNYEPILADAWRGVDEMEVRKTSALTIVLTDLRKYTNYTIQVLAYTRVGDGVPTTVTYCQTEEDVPGSPADIKVVVSSPQALFISWLPPLEPNGIITKYNLYTRVVDGQGELNHGKRTLPATNTHFEATGLQQHVEYQFWVTGNTRVGEGQSSKVAAQVPTNRVPARITSFGGHVVKPWRGSATLACNAVGDPTREWFKGPIEQIRTDTARNAQILPTGELVVSNLQSQDSGNYTCQVENAQGGDKLHYTLTVQVPPNAPVLYVTSSTSSSILLHWKPGYHGGAPLTGYTLHYRTTHGNLDELHLSRHATNHELKGLLCGNTYQLYLTSHNKIGSSPSSPVLSVRTQGQAPGIPPSAAFLSPNSTTLVLRLHVWPDNGCPILYFVIQYRPANEFHWTLVSNSVKMQRRYVVTNLTPSTVYQLKVEAHNVAGSNQAEFSFVTLTKEGEPPPPELSKPGIASVIPFYADVKVMLPLIIATIALVTAAVIVAFRWRNRYLGDRVQRPMKESQENQQNAETQRERYYATIHKVALQQAANTGAGPDKIPGEPLLRYGRQPETAEDISPYATFQLSEGGGGSLAGLGGLGGLGGAAEASAAGLHPNNTLLHSFMYHEHAMTEGCASPPPAATSMKSVSSRRRQQRKQQTPGDVESDESESDPDQLTSSRTESSNQLDAGKLKHIRAVSDFIYHGTSSTSSDISPMSEQKSLPRRGRSRWHVPSRSSLRTLLPPISVAETAFVAGNQGNVVPQHGNGDRPELSEAECDIDSLKKLKLGLRSSLWSRPSTQNNPSSDYSIAV</sequence>
<keyword evidence="15" id="KW-1185">Reference proteome</keyword>
<feature type="compositionally biased region" description="Polar residues" evidence="10">
    <location>
        <begin position="2168"/>
        <end position="2181"/>
    </location>
</feature>
<dbReference type="InterPro" id="IPR003599">
    <property type="entry name" value="Ig_sub"/>
</dbReference>
<feature type="domain" description="Fibronectin type-III" evidence="13">
    <location>
        <begin position="1269"/>
        <end position="1366"/>
    </location>
</feature>
<dbReference type="Pfam" id="PF25059">
    <property type="entry name" value="FN3_DSCAM-DSCAML_C"/>
    <property type="match status" value="1"/>
</dbReference>
<dbReference type="PROSITE" id="PS50835">
    <property type="entry name" value="IG_LIKE"/>
    <property type="match status" value="9"/>
</dbReference>
<dbReference type="InterPro" id="IPR013783">
    <property type="entry name" value="Ig-like_fold"/>
</dbReference>
<evidence type="ECO:0000256" key="10">
    <source>
        <dbReference type="SAM" id="MobiDB-lite"/>
    </source>
</evidence>
<evidence type="ECO:0000256" key="3">
    <source>
        <dbReference type="ARBA" id="ARBA00022729"/>
    </source>
</evidence>
<evidence type="ECO:0000259" key="12">
    <source>
        <dbReference type="PROSITE" id="PS50835"/>
    </source>
</evidence>
<name>A0ABD2AP95_VESSQ</name>
<dbReference type="InterPro" id="IPR013098">
    <property type="entry name" value="Ig_I-set"/>
</dbReference>
<keyword evidence="8" id="KW-1015">Disulfide bond</keyword>
<dbReference type="SMART" id="SM00408">
    <property type="entry name" value="IGc2"/>
    <property type="match status" value="9"/>
</dbReference>
<dbReference type="FunFam" id="2.60.40.10:FF:000678">
    <property type="entry name" value="Down syndrome cell adhesion molecule-like protein Dscam2"/>
    <property type="match status" value="1"/>
</dbReference>
<feature type="domain" description="Fibronectin type-III" evidence="13">
    <location>
        <begin position="1371"/>
        <end position="1471"/>
    </location>
</feature>
<keyword evidence="9" id="KW-0393">Immunoglobulin domain</keyword>
<evidence type="ECO:0000256" key="2">
    <source>
        <dbReference type="ARBA" id="ARBA00022692"/>
    </source>
</evidence>
<feature type="region of interest" description="Disordered" evidence="10">
    <location>
        <begin position="2200"/>
        <end position="2225"/>
    </location>
</feature>
<dbReference type="InterPro" id="IPR036179">
    <property type="entry name" value="Ig-like_dom_sf"/>
</dbReference>
<dbReference type="Proteomes" id="UP001607302">
    <property type="component" value="Unassembled WGS sequence"/>
</dbReference>
<dbReference type="InterPro" id="IPR003598">
    <property type="entry name" value="Ig_sub2"/>
</dbReference>
<dbReference type="GO" id="GO:0007155">
    <property type="term" value="P:cell adhesion"/>
    <property type="evidence" value="ECO:0007669"/>
    <property type="project" value="UniProtKB-KW"/>
</dbReference>
<keyword evidence="3" id="KW-0732">Signal</keyword>
<keyword evidence="2 11" id="KW-0812">Transmembrane</keyword>
<dbReference type="CDD" id="cd00063">
    <property type="entry name" value="FN3"/>
    <property type="match status" value="6"/>
</dbReference>
<dbReference type="Gene3D" id="2.60.40.10">
    <property type="entry name" value="Immunoglobulins"/>
    <property type="match status" value="16"/>
</dbReference>
<evidence type="ECO:0000313" key="15">
    <source>
        <dbReference type="Proteomes" id="UP001607302"/>
    </source>
</evidence>
<evidence type="ECO:0000313" key="14">
    <source>
        <dbReference type="EMBL" id="KAL2722448.1"/>
    </source>
</evidence>
<evidence type="ECO:0000256" key="11">
    <source>
        <dbReference type="SAM" id="Phobius"/>
    </source>
</evidence>
<keyword evidence="4" id="KW-0677">Repeat</keyword>
<dbReference type="SMART" id="SM00409">
    <property type="entry name" value="IG"/>
    <property type="match status" value="10"/>
</dbReference>
<dbReference type="FunFam" id="2.60.40.10:FF:001049">
    <property type="entry name" value="Down syndrome cell adhesion molecule-like protein Dscam2"/>
    <property type="match status" value="1"/>
</dbReference>
<feature type="compositionally biased region" description="Acidic residues" evidence="10">
    <location>
        <begin position="2158"/>
        <end position="2167"/>
    </location>
</feature>
<feature type="domain" description="Ig-like" evidence="12">
    <location>
        <begin position="1170"/>
        <end position="1267"/>
    </location>
</feature>
<dbReference type="PANTHER" id="PTHR44170">
    <property type="entry name" value="PROTEIN SIDEKICK"/>
    <property type="match status" value="1"/>
</dbReference>
<feature type="domain" description="Fibronectin type-III" evidence="13">
    <location>
        <begin position="1578"/>
        <end position="1674"/>
    </location>
</feature>
<proteinExistence type="predicted"/>
<feature type="domain" description="Ig-like" evidence="12">
    <location>
        <begin position="502"/>
        <end position="593"/>
    </location>
</feature>
<keyword evidence="6 11" id="KW-1133">Transmembrane helix</keyword>
<dbReference type="CDD" id="cd20958">
    <property type="entry name" value="IgI_5_Dscam"/>
    <property type="match status" value="1"/>
</dbReference>
<keyword evidence="5" id="KW-0130">Cell adhesion</keyword>
<evidence type="ECO:0000256" key="1">
    <source>
        <dbReference type="ARBA" id="ARBA00004479"/>
    </source>
</evidence>
<dbReference type="FunFam" id="2.60.40.10:FF:000022">
    <property type="entry name" value="Cardiac titin"/>
    <property type="match status" value="1"/>
</dbReference>
<gene>
    <name evidence="14" type="ORF">V1478_009311</name>
</gene>
<feature type="domain" description="Ig-like" evidence="12">
    <location>
        <begin position="971"/>
        <end position="1066"/>
    </location>
</feature>
<feature type="domain" description="Fibronectin type-III" evidence="13">
    <location>
        <begin position="1766"/>
        <end position="1859"/>
    </location>
</feature>
<reference evidence="14 15" key="1">
    <citation type="journal article" date="2024" name="Ann. Entomol. Soc. Am.">
        <title>Genomic analyses of the southern and eastern yellowjacket wasps (Hymenoptera: Vespidae) reveal evolutionary signatures of social life.</title>
        <authorList>
            <person name="Catto M.A."/>
            <person name="Caine P.B."/>
            <person name="Orr S.E."/>
            <person name="Hunt B.G."/>
            <person name="Goodisman M.A.D."/>
        </authorList>
    </citation>
    <scope>NUCLEOTIDE SEQUENCE [LARGE SCALE GENOMIC DNA]</scope>
    <source>
        <strain evidence="14">233</strain>
        <tissue evidence="14">Head and thorax</tissue>
    </source>
</reference>
<feature type="domain" description="Ig-like" evidence="12">
    <location>
        <begin position="876"/>
        <end position="967"/>
    </location>
</feature>
<dbReference type="InterPro" id="IPR003961">
    <property type="entry name" value="FN3_dom"/>
</dbReference>
<comment type="caution">
    <text evidence="14">The sequence shown here is derived from an EMBL/GenBank/DDBJ whole genome shotgun (WGS) entry which is preliminary data.</text>
</comment>
<feature type="compositionally biased region" description="Low complexity" evidence="10">
    <location>
        <begin position="2201"/>
        <end position="2211"/>
    </location>
</feature>
<evidence type="ECO:0000256" key="7">
    <source>
        <dbReference type="ARBA" id="ARBA00023136"/>
    </source>
</evidence>
<comment type="subcellular location">
    <subcellularLocation>
        <location evidence="1">Membrane</location>
        <topology evidence="1">Single-pass type I membrane protein</topology>
    </subcellularLocation>
</comment>
<accession>A0ABD2AP95</accession>
<keyword evidence="7 11" id="KW-0472">Membrane</keyword>
<dbReference type="InterPro" id="IPR036116">
    <property type="entry name" value="FN3_sf"/>
</dbReference>
<dbReference type="EMBL" id="JAUDFV010000141">
    <property type="protein sequence ID" value="KAL2722448.1"/>
    <property type="molecule type" value="Genomic_DNA"/>
</dbReference>